<dbReference type="STRING" id="564117.SAMN05216369_2743"/>
<evidence type="ECO:0000256" key="4">
    <source>
        <dbReference type="ARBA" id="ARBA00022741"/>
    </source>
</evidence>
<reference evidence="9" key="1">
    <citation type="submission" date="2016-11" db="EMBL/GenBank/DDBJ databases">
        <authorList>
            <person name="Varghese N."/>
            <person name="Submissions S."/>
        </authorList>
    </citation>
    <scope>NUCLEOTIDE SEQUENCE [LARGE SCALE GENOMIC DNA]</scope>
    <source>
        <strain evidence="9">CGMCC 1.10835</strain>
    </source>
</reference>
<name>A0A1M6UCD5_9GAMM</name>
<dbReference type="Gene3D" id="3.40.50.300">
    <property type="entry name" value="P-loop containing nucleotide triphosphate hydrolases"/>
    <property type="match status" value="1"/>
</dbReference>
<dbReference type="NCBIfam" id="NF007485">
    <property type="entry name" value="PRK10078.1"/>
    <property type="match status" value="1"/>
</dbReference>
<gene>
    <name evidence="6" type="primary">phnN</name>
    <name evidence="8" type="ORF">SAMN05216369_2743</name>
</gene>
<dbReference type="SMART" id="SM00072">
    <property type="entry name" value="GuKc"/>
    <property type="match status" value="1"/>
</dbReference>
<dbReference type="GO" id="GO:0033863">
    <property type="term" value="F:ribose 1,5-bisphosphate phosphokinase activity"/>
    <property type="evidence" value="ECO:0007669"/>
    <property type="project" value="UniProtKB-UniRule"/>
</dbReference>
<accession>A0A1M6UCD5</accession>
<dbReference type="InterPro" id="IPR008145">
    <property type="entry name" value="GK/Ca_channel_bsu"/>
</dbReference>
<dbReference type="Proteomes" id="UP000184497">
    <property type="component" value="Unassembled WGS sequence"/>
</dbReference>
<evidence type="ECO:0000313" key="9">
    <source>
        <dbReference type="Proteomes" id="UP000184497"/>
    </source>
</evidence>
<evidence type="ECO:0000256" key="2">
    <source>
        <dbReference type="ARBA" id="ARBA00005069"/>
    </source>
</evidence>
<dbReference type="RefSeq" id="WP_072798500.1">
    <property type="nucleotide sequence ID" value="NZ_FRAQ01000002.1"/>
</dbReference>
<dbReference type="GO" id="GO:0006015">
    <property type="term" value="P:5-phosphoribose 1-diphosphate biosynthetic process"/>
    <property type="evidence" value="ECO:0007669"/>
    <property type="project" value="UniProtKB-UniRule"/>
</dbReference>
<feature type="binding site" evidence="6">
    <location>
        <begin position="10"/>
        <end position="17"/>
    </location>
    <ligand>
        <name>ATP</name>
        <dbReference type="ChEBI" id="CHEBI:30616"/>
    </ligand>
</feature>
<proteinExistence type="inferred from homology"/>
<evidence type="ECO:0000256" key="3">
    <source>
        <dbReference type="ARBA" id="ARBA00022679"/>
    </source>
</evidence>
<dbReference type="InterPro" id="IPR008144">
    <property type="entry name" value="Guanylate_kin-like_dom"/>
</dbReference>
<dbReference type="PANTHER" id="PTHR23117">
    <property type="entry name" value="GUANYLATE KINASE-RELATED"/>
    <property type="match status" value="1"/>
</dbReference>
<comment type="catalytic activity">
    <reaction evidence="1 6">
        <text>alpha-D-ribose 1,5-bisphosphate + ATP = 5-phospho-alpha-D-ribose 1-diphosphate + ADP</text>
        <dbReference type="Rhea" id="RHEA:20109"/>
        <dbReference type="ChEBI" id="CHEBI:30616"/>
        <dbReference type="ChEBI" id="CHEBI:58017"/>
        <dbReference type="ChEBI" id="CHEBI:68688"/>
        <dbReference type="ChEBI" id="CHEBI:456216"/>
        <dbReference type="EC" id="2.7.4.23"/>
    </reaction>
</comment>
<dbReference type="GO" id="GO:0005829">
    <property type="term" value="C:cytosol"/>
    <property type="evidence" value="ECO:0007669"/>
    <property type="project" value="TreeGrafter"/>
</dbReference>
<dbReference type="InterPro" id="IPR027417">
    <property type="entry name" value="P-loop_NTPase"/>
</dbReference>
<dbReference type="SUPFAM" id="SSF52540">
    <property type="entry name" value="P-loop containing nucleoside triphosphate hydrolases"/>
    <property type="match status" value="1"/>
</dbReference>
<protein>
    <recommendedName>
        <fullName evidence="6">Ribose 1,5-bisphosphate phosphokinase PhnN</fullName>
        <ecNumber evidence="6">2.7.4.23</ecNumber>
    </recommendedName>
    <alternativeName>
        <fullName evidence="6">Ribose 1,5-bisphosphokinase</fullName>
    </alternativeName>
</protein>
<dbReference type="GO" id="GO:0019634">
    <property type="term" value="P:organic phosphonate metabolic process"/>
    <property type="evidence" value="ECO:0007669"/>
    <property type="project" value="UniProtKB-UniRule"/>
</dbReference>
<dbReference type="PANTHER" id="PTHR23117:SF8">
    <property type="entry name" value="RIBOSE 1,5-BISPHOSPHATE PHOSPHOKINASE PHNN"/>
    <property type="match status" value="1"/>
</dbReference>
<evidence type="ECO:0000313" key="8">
    <source>
        <dbReference type="EMBL" id="SHK66884.1"/>
    </source>
</evidence>
<dbReference type="UniPathway" id="UPA00087">
    <property type="reaction ID" value="UER00175"/>
</dbReference>
<dbReference type="EC" id="2.7.4.23" evidence="6"/>
<keyword evidence="9" id="KW-1185">Reference proteome</keyword>
<dbReference type="EMBL" id="FRAQ01000002">
    <property type="protein sequence ID" value="SHK66884.1"/>
    <property type="molecule type" value="Genomic_DNA"/>
</dbReference>
<dbReference type="HAMAP" id="MF_00836">
    <property type="entry name" value="PhnN"/>
    <property type="match status" value="1"/>
</dbReference>
<evidence type="ECO:0000256" key="5">
    <source>
        <dbReference type="ARBA" id="ARBA00022840"/>
    </source>
</evidence>
<comment type="pathway">
    <text evidence="2 6">Metabolic intermediate biosynthesis; 5-phospho-alpha-D-ribose 1-diphosphate biosynthesis; 5-phospho-alpha-D-ribose 1-diphosphate from D-ribose 5-phosphate (route II): step 3/3.</text>
</comment>
<keyword evidence="5 6" id="KW-0067">ATP-binding</keyword>
<organism evidence="8 9">
    <name type="scientific">Marinobacter antarcticus</name>
    <dbReference type="NCBI Taxonomy" id="564117"/>
    <lineage>
        <taxon>Bacteria</taxon>
        <taxon>Pseudomonadati</taxon>
        <taxon>Pseudomonadota</taxon>
        <taxon>Gammaproteobacteria</taxon>
        <taxon>Pseudomonadales</taxon>
        <taxon>Marinobacteraceae</taxon>
        <taxon>Marinobacter</taxon>
    </lineage>
</organism>
<sequence>MDARLFYLMGPSGSGKDSLLRLCRQRLADSPLVVAHRYITRPPESGGENHVALTTSEFLKRKTLGLFAMTWQANGHHYGVGIEIDRWLDLGCSVLVNGSRANFDAARDRYGDRIVPILITVNPVELRRRLLERRRECPEAIEWRLNRSADLADLMPEDTKIVDNNDELETAFGHLKTILTVCNAGTEKAEANGF</sequence>
<dbReference type="GO" id="GO:0005524">
    <property type="term" value="F:ATP binding"/>
    <property type="evidence" value="ECO:0007669"/>
    <property type="project" value="UniProtKB-KW"/>
</dbReference>
<evidence type="ECO:0000256" key="6">
    <source>
        <dbReference type="HAMAP-Rule" id="MF_00836"/>
    </source>
</evidence>
<dbReference type="InterPro" id="IPR012699">
    <property type="entry name" value="PhnN"/>
</dbReference>
<keyword evidence="4 6" id="KW-0547">Nucleotide-binding</keyword>
<feature type="domain" description="Guanylate kinase-like" evidence="7">
    <location>
        <begin position="3"/>
        <end position="180"/>
    </location>
</feature>
<keyword evidence="8" id="KW-0418">Kinase</keyword>
<comment type="similarity">
    <text evidence="6">Belongs to the ribose 1,5-bisphosphokinase family.</text>
</comment>
<evidence type="ECO:0000256" key="1">
    <source>
        <dbReference type="ARBA" id="ARBA00000373"/>
    </source>
</evidence>
<dbReference type="NCBIfam" id="TIGR02322">
    <property type="entry name" value="phosphon_PhnN"/>
    <property type="match status" value="1"/>
</dbReference>
<evidence type="ECO:0000259" key="7">
    <source>
        <dbReference type="PROSITE" id="PS50052"/>
    </source>
</evidence>
<keyword evidence="3 6" id="KW-0808">Transferase</keyword>
<comment type="function">
    <text evidence="6">Catalyzes the phosphorylation of ribose 1,5-bisphosphate to 5-phospho-D-ribosyl alpha-1-diphosphate (PRPP).</text>
</comment>
<dbReference type="AlphaFoldDB" id="A0A1M6UCD5"/>
<dbReference type="PROSITE" id="PS50052">
    <property type="entry name" value="GUANYLATE_KINASE_2"/>
    <property type="match status" value="1"/>
</dbReference>
<dbReference type="OrthoDB" id="341217at2"/>